<dbReference type="InterPro" id="IPR026444">
    <property type="entry name" value="Secre_tail"/>
</dbReference>
<dbReference type="PANTHER" id="PTHR47199:SF2">
    <property type="entry name" value="PHOTOSYSTEM II STABILITY_ASSEMBLY FACTOR HCF136, CHLOROPLASTIC"/>
    <property type="match status" value="1"/>
</dbReference>
<evidence type="ECO:0000313" key="6">
    <source>
        <dbReference type="Proteomes" id="UP000580839"/>
    </source>
</evidence>
<evidence type="ECO:0000313" key="5">
    <source>
        <dbReference type="EMBL" id="NOT34247.1"/>
    </source>
</evidence>
<dbReference type="EMBL" id="JABFRW010000103">
    <property type="protein sequence ID" value="NOT34247.1"/>
    <property type="molecule type" value="Genomic_DNA"/>
</dbReference>
<accession>A0A849SN52</accession>
<dbReference type="AlphaFoldDB" id="A0A849SN52"/>
<feature type="chain" id="PRO_5032441678" evidence="3">
    <location>
        <begin position="25"/>
        <end position="1118"/>
    </location>
</feature>
<evidence type="ECO:0000259" key="4">
    <source>
        <dbReference type="Pfam" id="PF14870"/>
    </source>
</evidence>
<proteinExistence type="predicted"/>
<dbReference type="InterPro" id="IPR013783">
    <property type="entry name" value="Ig-like_fold"/>
</dbReference>
<dbReference type="GO" id="GO:0009523">
    <property type="term" value="C:photosystem II"/>
    <property type="evidence" value="ECO:0007669"/>
    <property type="project" value="UniProtKB-KW"/>
</dbReference>
<dbReference type="Gene3D" id="2.60.40.10">
    <property type="entry name" value="Immunoglobulins"/>
    <property type="match status" value="2"/>
</dbReference>
<keyword evidence="1" id="KW-0602">Photosynthesis</keyword>
<dbReference type="Proteomes" id="UP000580839">
    <property type="component" value="Unassembled WGS sequence"/>
</dbReference>
<protein>
    <submittedName>
        <fullName evidence="5">Choice-of-anchor D domain-containing protein</fullName>
    </submittedName>
</protein>
<dbReference type="NCBIfam" id="NF012200">
    <property type="entry name" value="choice_anch_D"/>
    <property type="match status" value="2"/>
</dbReference>
<dbReference type="Gene3D" id="2.60.40.4070">
    <property type="match status" value="1"/>
</dbReference>
<comment type="caution">
    <text evidence="5">The sequence shown here is derived from an EMBL/GenBank/DDBJ whole genome shotgun (WGS) entry which is preliminary data.</text>
</comment>
<dbReference type="CDD" id="cd15482">
    <property type="entry name" value="Sialidase_non-viral"/>
    <property type="match status" value="1"/>
</dbReference>
<evidence type="ECO:0000256" key="2">
    <source>
        <dbReference type="ARBA" id="ARBA00023276"/>
    </source>
</evidence>
<feature type="domain" description="Photosynthesis system II assembly factor Ycf48/Hcf136-like" evidence="4">
    <location>
        <begin position="144"/>
        <end position="275"/>
    </location>
</feature>
<organism evidence="5 6">
    <name type="scientific">Eiseniibacteriota bacterium</name>
    <dbReference type="NCBI Taxonomy" id="2212470"/>
    <lineage>
        <taxon>Bacteria</taxon>
        <taxon>Candidatus Eiseniibacteriota</taxon>
    </lineage>
</organism>
<evidence type="ECO:0000256" key="3">
    <source>
        <dbReference type="SAM" id="SignalP"/>
    </source>
</evidence>
<dbReference type="SUPFAM" id="SSF110296">
    <property type="entry name" value="Oligoxyloglucan reducing end-specific cellobiohydrolase"/>
    <property type="match status" value="2"/>
</dbReference>
<dbReference type="PANTHER" id="PTHR47199">
    <property type="entry name" value="PHOTOSYSTEM II STABILITY/ASSEMBLY FACTOR HCF136, CHLOROPLASTIC"/>
    <property type="match status" value="1"/>
</dbReference>
<gene>
    <name evidence="5" type="ORF">HOP12_08780</name>
</gene>
<evidence type="ECO:0000256" key="1">
    <source>
        <dbReference type="ARBA" id="ARBA00022531"/>
    </source>
</evidence>
<dbReference type="InterPro" id="IPR028203">
    <property type="entry name" value="PSII_CF48-like_dom"/>
</dbReference>
<reference evidence="5 6" key="1">
    <citation type="submission" date="2020-04" db="EMBL/GenBank/DDBJ databases">
        <title>Metagenomic profiling of ammonia- and methane-oxidizing microorganisms in a Dutch drinking water treatment plant.</title>
        <authorList>
            <person name="Poghosyan L."/>
            <person name="Leucker S."/>
        </authorList>
    </citation>
    <scope>NUCLEOTIDE SEQUENCE [LARGE SCALE GENOMIC DNA]</scope>
    <source>
        <strain evidence="5">S-RSF-IL-03</strain>
    </source>
</reference>
<dbReference type="InterPro" id="IPR015943">
    <property type="entry name" value="WD40/YVTN_repeat-like_dom_sf"/>
</dbReference>
<feature type="signal peptide" evidence="3">
    <location>
        <begin position="1"/>
        <end position="24"/>
    </location>
</feature>
<keyword evidence="2" id="KW-0604">Photosystem II</keyword>
<dbReference type="Pfam" id="PF14870">
    <property type="entry name" value="PSII_BNR"/>
    <property type="match status" value="1"/>
</dbReference>
<keyword evidence="3" id="KW-0732">Signal</keyword>
<dbReference type="NCBIfam" id="TIGR04183">
    <property type="entry name" value="Por_Secre_tail"/>
    <property type="match status" value="1"/>
</dbReference>
<dbReference type="Gene3D" id="2.130.10.10">
    <property type="entry name" value="YVTN repeat-like/Quinoprotein amine dehydrogenase"/>
    <property type="match status" value="3"/>
</dbReference>
<dbReference type="GO" id="GO:0015979">
    <property type="term" value="P:photosynthesis"/>
    <property type="evidence" value="ECO:0007669"/>
    <property type="project" value="UniProtKB-KW"/>
</dbReference>
<sequence length="1118" mass="116971">MRRIAPLLVCLLALLAATSTVSQAVGFHAVHSKDGTHVWAVGDSGAIFRSYDSGITYVKNNLGTAPLRGVAHRQLVPLIVGDGGVVWRSTNNGGTFASQVASASDLNAVSMPTDLVAIAVGDAGTILRSTDAGASWNAQVSGSGANLFGVAFTNADDGWAVGASGTLLRTTNGGASWNPVALGSTAELLSVAQHGSRVWAVGRGATAFKSTDSGANWNAVNLRTDARPDVRAVALDATRVILGGGGGFVRSSVDDGTTWTFPIHSLHGQVSGIGIAGGKTFAASNVYNVVLRDSSATNWVMQRGGGVTRTWLKMHNLSNGFRGLTMDYNYLNPNIIYVMSLNSVRYSPNRGETWSTIATTTLSSDPNAFIVSDRDTNTFIAAVSLDAGGRGVIRSTDRGATWSTTHAHEFGTYGIPLEQHPDRPDTLIFGGDDDVLQISTDRGATWSDYGTQVFRSPCDIIVLPDSNDVWQVGDGITGSGIGELFRSTNNGLNFSLRQNANGSEVPGMSTSRLRKERTYASTWSAAGARATSDGGNTWPTISALAGYGSSWGTDVAKDDPNVVVIGQYSGGSSRFSLDGGISYQSIPLNGTNYSFLMVDRATIFAQQSDSLFKMRFNYNYTPATTQSLTVASPNGGESLARGAVVAINWNSTNIGLARVEWRENNASSWQLISEVPGYLGTFAWTVPDVPTTQAQVRVLDAWDSAPQDESNATFTILAPRMVVTPGNLSFGSHAAGNTALLPVTVQSTGTVALIVTSVSTGTAAFTEGRISLTIAPAASDSIGVTFRPTAGQGYVDSLTIVSDAGTVKVPLDGTGTASGALTVLAPGAAQTWKYGTTHPITWLASGITQVGIDYRTAPNLPWELIADNIDATLGTFDWVIPNAQTTTGAVRVRDMGGSITDVSEDDLAITVPGFNGLPTPLDLGAVEINTAASGAFLIANPGTAFLGVLGVASDNPRFVPHRTTFAVTEGDDDTLGVTYNAPGAAGADSATITVTTDDPAGSHTLKVLAQAQALVAVGDPNPVAFALRPNLPNPFSRSTSIRYALPTRASVRLEVFDLQGHRIATLVDTQQEAGEYAVSFGPGAANRGSSMGRIAAGVYFYRLTAGTFRDTRRMLVLP</sequence>
<name>A0A849SN52_UNCEI</name>